<keyword evidence="2" id="KW-0238">DNA-binding</keyword>
<evidence type="ECO:0000313" key="6">
    <source>
        <dbReference type="Proteomes" id="UP000563523"/>
    </source>
</evidence>
<dbReference type="InterPro" id="IPR028978">
    <property type="entry name" value="Chorismate_lyase_/UTRA_dom_sf"/>
</dbReference>
<keyword evidence="3" id="KW-0804">Transcription</keyword>
<dbReference type="InterPro" id="IPR011663">
    <property type="entry name" value="UTRA"/>
</dbReference>
<protein>
    <submittedName>
        <fullName evidence="5">GntR family transcriptional regulator</fullName>
    </submittedName>
</protein>
<evidence type="ECO:0000259" key="4">
    <source>
        <dbReference type="PROSITE" id="PS50949"/>
    </source>
</evidence>
<dbReference type="Pfam" id="PF07702">
    <property type="entry name" value="UTRA"/>
    <property type="match status" value="1"/>
</dbReference>
<reference evidence="5 6" key="1">
    <citation type="submission" date="2020-06" db="EMBL/GenBank/DDBJ databases">
        <authorList>
            <person name="Kang J."/>
        </authorList>
    </citation>
    <scope>NUCLEOTIDE SEQUENCE [LARGE SCALE GENOMIC DNA]</scope>
    <source>
        <strain evidence="5 6">DCY120</strain>
    </source>
</reference>
<dbReference type="PRINTS" id="PR00035">
    <property type="entry name" value="HTHGNTR"/>
</dbReference>
<sequence length="245" mass="27792">MVRRASSLTVRELVEQLIDDIRAGVVGDQEKKLPTELSLMQRYQVTRYTLRQALAQLSNLGYLYQAQGRGIFVRPQVEEYGMALQDWGGLAAAFQRQGKQLTTKTATITPILAGQAQFQPLKGLLEPTTPLWSVHRQRYLDGQPYLDERSYYLRDFVPKIPPEALFGSLFKFMQAQVPQALGFQDKVLTATIVTPELEKFFQLPIGSPVLTISDDSYFNSGQLIAFSSLNCDFRKTQLFLFKKLS</sequence>
<dbReference type="CDD" id="cd07377">
    <property type="entry name" value="WHTH_GntR"/>
    <property type="match status" value="1"/>
</dbReference>
<accession>A0A850RA61</accession>
<dbReference type="Proteomes" id="UP000563523">
    <property type="component" value="Unassembled WGS sequence"/>
</dbReference>
<feature type="domain" description="HTH gntR-type" evidence="4">
    <location>
        <begin position="7"/>
        <end position="76"/>
    </location>
</feature>
<gene>
    <name evidence="5" type="ORF">HU830_03565</name>
</gene>
<dbReference type="Gene3D" id="1.10.10.10">
    <property type="entry name" value="Winged helix-like DNA-binding domain superfamily/Winged helix DNA-binding domain"/>
    <property type="match status" value="1"/>
</dbReference>
<proteinExistence type="predicted"/>
<dbReference type="InterPro" id="IPR000524">
    <property type="entry name" value="Tscrpt_reg_HTH_GntR"/>
</dbReference>
<evidence type="ECO:0000313" key="5">
    <source>
        <dbReference type="EMBL" id="NVY96256.1"/>
    </source>
</evidence>
<dbReference type="Gene3D" id="3.40.1410.10">
    <property type="entry name" value="Chorismate lyase-like"/>
    <property type="match status" value="1"/>
</dbReference>
<evidence type="ECO:0000256" key="2">
    <source>
        <dbReference type="ARBA" id="ARBA00023125"/>
    </source>
</evidence>
<dbReference type="InterPro" id="IPR036388">
    <property type="entry name" value="WH-like_DNA-bd_sf"/>
</dbReference>
<dbReference type="Pfam" id="PF00392">
    <property type="entry name" value="GntR"/>
    <property type="match status" value="1"/>
</dbReference>
<evidence type="ECO:0000256" key="1">
    <source>
        <dbReference type="ARBA" id="ARBA00023015"/>
    </source>
</evidence>
<dbReference type="SUPFAM" id="SSF64288">
    <property type="entry name" value="Chorismate lyase-like"/>
    <property type="match status" value="1"/>
</dbReference>
<dbReference type="AlphaFoldDB" id="A0A850RA61"/>
<dbReference type="SMART" id="SM00345">
    <property type="entry name" value="HTH_GNTR"/>
    <property type="match status" value="1"/>
</dbReference>
<dbReference type="GO" id="GO:0045892">
    <property type="term" value="P:negative regulation of DNA-templated transcription"/>
    <property type="evidence" value="ECO:0007669"/>
    <property type="project" value="TreeGrafter"/>
</dbReference>
<dbReference type="SMART" id="SM00866">
    <property type="entry name" value="UTRA"/>
    <property type="match status" value="1"/>
</dbReference>
<dbReference type="SUPFAM" id="SSF46785">
    <property type="entry name" value="Winged helix' DNA-binding domain"/>
    <property type="match status" value="1"/>
</dbReference>
<dbReference type="PANTHER" id="PTHR44846:SF1">
    <property type="entry name" value="MANNOSYL-D-GLYCERATE TRANSPORT_METABOLISM SYSTEM REPRESSOR MNGR-RELATED"/>
    <property type="match status" value="1"/>
</dbReference>
<dbReference type="PANTHER" id="PTHR44846">
    <property type="entry name" value="MANNOSYL-D-GLYCERATE TRANSPORT/METABOLISM SYSTEM REPRESSOR MNGR-RELATED"/>
    <property type="match status" value="1"/>
</dbReference>
<keyword evidence="1" id="KW-0805">Transcription regulation</keyword>
<dbReference type="GO" id="GO:0003700">
    <property type="term" value="F:DNA-binding transcription factor activity"/>
    <property type="evidence" value="ECO:0007669"/>
    <property type="project" value="InterPro"/>
</dbReference>
<keyword evidence="6" id="KW-1185">Reference proteome</keyword>
<dbReference type="InterPro" id="IPR050679">
    <property type="entry name" value="Bact_HTH_transcr_reg"/>
</dbReference>
<dbReference type="GO" id="GO:0003677">
    <property type="term" value="F:DNA binding"/>
    <property type="evidence" value="ECO:0007669"/>
    <property type="project" value="UniProtKB-KW"/>
</dbReference>
<organism evidence="5 6">
    <name type="scientific">Bombilactobacillus apium</name>
    <dbReference type="NCBI Taxonomy" id="2675299"/>
    <lineage>
        <taxon>Bacteria</taxon>
        <taxon>Bacillati</taxon>
        <taxon>Bacillota</taxon>
        <taxon>Bacilli</taxon>
        <taxon>Lactobacillales</taxon>
        <taxon>Lactobacillaceae</taxon>
        <taxon>Bombilactobacillus</taxon>
    </lineage>
</organism>
<evidence type="ECO:0000256" key="3">
    <source>
        <dbReference type="ARBA" id="ARBA00023163"/>
    </source>
</evidence>
<name>A0A850RA61_9LACO</name>
<dbReference type="PROSITE" id="PS50949">
    <property type="entry name" value="HTH_GNTR"/>
    <property type="match status" value="1"/>
</dbReference>
<dbReference type="InterPro" id="IPR036390">
    <property type="entry name" value="WH_DNA-bd_sf"/>
</dbReference>
<comment type="caution">
    <text evidence="5">The sequence shown here is derived from an EMBL/GenBank/DDBJ whole genome shotgun (WGS) entry which is preliminary data.</text>
</comment>
<dbReference type="EMBL" id="JABZEC010000003">
    <property type="protein sequence ID" value="NVY96256.1"/>
    <property type="molecule type" value="Genomic_DNA"/>
</dbReference>
<dbReference type="RefSeq" id="WP_176942426.1">
    <property type="nucleotide sequence ID" value="NZ_JABZEC010000003.1"/>
</dbReference>